<evidence type="ECO:0000313" key="3">
    <source>
        <dbReference type="Proteomes" id="UP000708208"/>
    </source>
</evidence>
<name>A0A8J2KM56_9HEXA</name>
<accession>A0A8J2KM56</accession>
<sequence>MSRKKRNLTQMCSNGRYSIVHGENRGGNKCKEEVQKKGKTKGKDIHRNMLTKGKNAGGEFFEKGPRKVAAEWNERCGGGKGENHKKIQYRKLGRRKEEKSYGLYGYKWDAESTRSISRVCKNCGFPLTSYRKDYYLGKTQGERMREESTVISES</sequence>
<protein>
    <submittedName>
        <fullName evidence="2">Uncharacterized protein</fullName>
    </submittedName>
</protein>
<dbReference type="Proteomes" id="UP000708208">
    <property type="component" value="Unassembled WGS sequence"/>
</dbReference>
<gene>
    <name evidence="2" type="ORF">AFUS01_LOCUS26634</name>
</gene>
<keyword evidence="3" id="KW-1185">Reference proteome</keyword>
<dbReference type="AlphaFoldDB" id="A0A8J2KM56"/>
<feature type="region of interest" description="Disordered" evidence="1">
    <location>
        <begin position="23"/>
        <end position="42"/>
    </location>
</feature>
<proteinExistence type="predicted"/>
<comment type="caution">
    <text evidence="2">The sequence shown here is derived from an EMBL/GenBank/DDBJ whole genome shotgun (WGS) entry which is preliminary data.</text>
</comment>
<reference evidence="2" key="1">
    <citation type="submission" date="2021-06" db="EMBL/GenBank/DDBJ databases">
        <authorList>
            <person name="Hodson N. C."/>
            <person name="Mongue J. A."/>
            <person name="Jaron S. K."/>
        </authorList>
    </citation>
    <scope>NUCLEOTIDE SEQUENCE</scope>
</reference>
<organism evidence="2 3">
    <name type="scientific">Allacma fusca</name>
    <dbReference type="NCBI Taxonomy" id="39272"/>
    <lineage>
        <taxon>Eukaryota</taxon>
        <taxon>Metazoa</taxon>
        <taxon>Ecdysozoa</taxon>
        <taxon>Arthropoda</taxon>
        <taxon>Hexapoda</taxon>
        <taxon>Collembola</taxon>
        <taxon>Symphypleona</taxon>
        <taxon>Sminthuridae</taxon>
        <taxon>Allacma</taxon>
    </lineage>
</organism>
<evidence type="ECO:0000256" key="1">
    <source>
        <dbReference type="SAM" id="MobiDB-lite"/>
    </source>
</evidence>
<evidence type="ECO:0000313" key="2">
    <source>
        <dbReference type="EMBL" id="CAG7815991.1"/>
    </source>
</evidence>
<dbReference type="EMBL" id="CAJVCH010358428">
    <property type="protein sequence ID" value="CAG7815991.1"/>
    <property type="molecule type" value="Genomic_DNA"/>
</dbReference>